<reference evidence="1 2" key="1">
    <citation type="submission" date="2016-01" db="EMBL/GenBank/DDBJ databases">
        <title>Genome Sequences of Twelve Sporeforming Bacillus Species Isolated from Foods.</title>
        <authorList>
            <person name="Berendsen E.M."/>
            <person name="Wells-Bennik M.H."/>
            <person name="Krawcyk A.O."/>
            <person name="De Jong A."/>
            <person name="Holsappel S."/>
            <person name="Eijlander R.T."/>
            <person name="Kuipers O.P."/>
        </authorList>
    </citation>
    <scope>NUCLEOTIDE SEQUENCE [LARGE SCALE GENOMIC DNA]</scope>
    <source>
        <strain evidence="1 2">B4102</strain>
    </source>
</reference>
<proteinExistence type="predicted"/>
<evidence type="ECO:0000313" key="1">
    <source>
        <dbReference type="EMBL" id="KYD04161.1"/>
    </source>
</evidence>
<gene>
    <name evidence="1" type="ORF">B4102_3310</name>
</gene>
<dbReference type="Pfam" id="PF13814">
    <property type="entry name" value="Replic_Relax"/>
    <property type="match status" value="1"/>
</dbReference>
<dbReference type="EMBL" id="LQYN01000063">
    <property type="protein sequence ID" value="KYD04161.1"/>
    <property type="molecule type" value="Genomic_DNA"/>
</dbReference>
<dbReference type="OrthoDB" id="2903198at2"/>
<evidence type="ECO:0000313" key="2">
    <source>
        <dbReference type="Proteomes" id="UP000075666"/>
    </source>
</evidence>
<dbReference type="AlphaFoldDB" id="A0A150KVP1"/>
<organism evidence="1 2">
    <name type="scientific">Heyndrickxia sporothermodurans</name>
    <dbReference type="NCBI Taxonomy" id="46224"/>
    <lineage>
        <taxon>Bacteria</taxon>
        <taxon>Bacillati</taxon>
        <taxon>Bacillota</taxon>
        <taxon>Bacilli</taxon>
        <taxon>Bacillales</taxon>
        <taxon>Bacillaceae</taxon>
        <taxon>Heyndrickxia</taxon>
    </lineage>
</organism>
<keyword evidence="2" id="KW-1185">Reference proteome</keyword>
<dbReference type="InterPro" id="IPR025855">
    <property type="entry name" value="Replic_Relax"/>
</dbReference>
<name>A0A150KVP1_9BACI</name>
<dbReference type="PATRIC" id="fig|46224.3.peg.3394"/>
<accession>A0A150KVP1</accession>
<sequence>MKKRDLDILNSLEKFKCLTRDQIAALHFSKNAYPHIAANNVLKRLRRDEYITANTDRSFQQYIYFLNPPQIKTDSQKIDHFLMIAQGYIDMMKFSPLNRYEIEPKIDYATFIPDVYCRWLDNDWFLEFQNSVYTVKQLYAKLDKYLDYYKKGYWENERVLIIGKVNMKFNPEDYPFKIKQIKSINELEDTINRFKGIKSSGGLKMKLG</sequence>
<dbReference type="STRING" id="46224.B4102_3310"/>
<dbReference type="Proteomes" id="UP000075666">
    <property type="component" value="Unassembled WGS sequence"/>
</dbReference>
<dbReference type="RefSeq" id="WP_066232251.1">
    <property type="nucleotide sequence ID" value="NZ_LQYN01000063.1"/>
</dbReference>
<comment type="caution">
    <text evidence="1">The sequence shown here is derived from an EMBL/GenBank/DDBJ whole genome shotgun (WGS) entry which is preliminary data.</text>
</comment>
<protein>
    <submittedName>
        <fullName evidence="1">Uncharacterized protein</fullName>
    </submittedName>
</protein>